<dbReference type="GO" id="GO:0005886">
    <property type="term" value="C:plasma membrane"/>
    <property type="evidence" value="ECO:0007669"/>
    <property type="project" value="UniProtKB-SubCell"/>
</dbReference>
<dbReference type="InterPro" id="IPR000202">
    <property type="entry name" value="GPCR_3_mGluR5"/>
</dbReference>
<keyword evidence="6 18" id="KW-0812">Transmembrane</keyword>
<dbReference type="InterPro" id="IPR000337">
    <property type="entry name" value="GPCR_3"/>
</dbReference>
<evidence type="ECO:0000256" key="16">
    <source>
        <dbReference type="ARBA" id="ARBA00070127"/>
    </source>
</evidence>
<dbReference type="InterPro" id="IPR050726">
    <property type="entry name" value="mGluR"/>
</dbReference>
<dbReference type="EMBL" id="VWZP01006610">
    <property type="protein sequence ID" value="NXH45327.1"/>
    <property type="molecule type" value="Genomic_DNA"/>
</dbReference>
<dbReference type="GO" id="GO:1902533">
    <property type="term" value="P:positive regulation of intracellular signal transduction"/>
    <property type="evidence" value="ECO:0007669"/>
    <property type="project" value="UniProtKB-ARBA"/>
</dbReference>
<accession>A0A7K9K466</accession>
<evidence type="ECO:0000256" key="19">
    <source>
        <dbReference type="SAM" id="SignalP"/>
    </source>
</evidence>
<dbReference type="InterPro" id="IPR019588">
    <property type="entry name" value="Metabotropic_Glu_rcpt_Homer-bd"/>
</dbReference>
<keyword evidence="4" id="KW-0488">Methylation</keyword>
<sequence length="1243" mass="137974">MVLLLFLAILLLKEDVCGNFGLLVSAQANERRVVAHMPGDIIIGALFSVHHQPTVDKVHERKCGEVREQYGIQRVEAMLHTLDRINLDPTLLPNITLGCEIRDSCWHSAVALEQSIEFIRDSLISSEEEEGMVRCVDGSSSSFRSKKPIVGVIGPGSSSVAIQVQNLLQLFNIPQIAYSATSMDLSDKTLFKYFMRVVPSDAQQAKAMVDIVKRYNWTYVSAVHTEGNYGESGMEAFKDMAAKEGICIAHSYKIYSNAGEQSFDKLLRKLRSHLPKARVVACFCEGMTVRGLLMAMRRLGLAGEFLLLGSDGWADRYDVTEGYQNEAVGGITIKLQSPDVKWFDDYYLQLRPETNHRNPWFQEFWQHRFQCRLEGFPQENPKYNKTCTSQMTLKTQHVQDSKMGFVINAIYSMAYGLHNMQLSLCPGYVGLCDAMRPIDGRKLLESLMKTNFTGVSGDMILFDENGDSPGRYEIMNFKQMGKDYFDYINVGSWDNGELKMDDDEIWSEKSNIIRSVCSEPCEKGQIKVIRKGEVSCCWTCTPCKENEYVSDEYTCKACQLGSWPNEDLTGCDLIPVQYLRWGDPEPIAAVVFACLGLLATLFVTIVFIMYRDTPVVKSSSRELCYIILAGICLGYLCTFCLIAKPQQIYCYLQRIGIGLSPAMSYSALVTKTNRIARILAGSKKKICTKKPRFMSACAQLVIAFILICIQLGIIVALFIMEPPDIMHDYPSIREVYLICNTTNLGVVTPLGYNGLLILSCTFYAFKTRNVPANFNEAKYIAFTMYTTCIIWLAFVPIYFGSNYKIITMCFSVSLSATVALGCMFVPKVYIILAKPERNVRSAFTTSTVVRMHVGDGKSSSAASRSSSLVNLWKRRGSSGETLRYKGRRLAPPHKSEIECFTPKGSMGNGGRATMTSEESVCIPDCNRSESSREEKKVPVKEDALTVKKTGNCVSLIVPQQDCQLQDLLKHSNGKSVSWAQNEKSSRGAHLWQRLSVHINKKENPNQTAVIKPFSKSTDSSRHSSSATFPEASAKTLYDVSEAEEQYPAQYRPQTPSPISTLSHRTASVSRTEDEAPTFQSEPPQRSSSSQGSLMEQISSVVTRFTANISELNSMMLSTPTPGTVGAAPLCSSYLIPREIQLPTTMTTLAEIQPLPAIEVNGASQSARKPSDDSIKEGTSETPAAKQDLEELVALTPPSPFRDSIDSGSASPSSPASESALCIPSSPKYDTLLIRDYTQSSSSL</sequence>
<organism evidence="21 22">
    <name type="scientific">Dicaeum eximium</name>
    <dbReference type="NCBI Taxonomy" id="667154"/>
    <lineage>
        <taxon>Eukaryota</taxon>
        <taxon>Metazoa</taxon>
        <taxon>Chordata</taxon>
        <taxon>Craniata</taxon>
        <taxon>Vertebrata</taxon>
        <taxon>Euteleostomi</taxon>
        <taxon>Archelosauria</taxon>
        <taxon>Archosauria</taxon>
        <taxon>Dinosauria</taxon>
        <taxon>Saurischia</taxon>
        <taxon>Theropoda</taxon>
        <taxon>Coelurosauria</taxon>
        <taxon>Aves</taxon>
        <taxon>Neognathae</taxon>
        <taxon>Neoaves</taxon>
        <taxon>Telluraves</taxon>
        <taxon>Australaves</taxon>
        <taxon>Passeriformes</taxon>
        <taxon>Passeroidea</taxon>
        <taxon>Dicaeidae</taxon>
        <taxon>Dicaeum</taxon>
    </lineage>
</organism>
<evidence type="ECO:0000256" key="14">
    <source>
        <dbReference type="ARBA" id="ARBA00023224"/>
    </source>
</evidence>
<feature type="region of interest" description="Disordered" evidence="17">
    <location>
        <begin position="1046"/>
        <end position="1094"/>
    </location>
</feature>
<dbReference type="Pfam" id="PF00003">
    <property type="entry name" value="7tm_3"/>
    <property type="match status" value="1"/>
</dbReference>
<dbReference type="GO" id="GO:0030425">
    <property type="term" value="C:dendrite"/>
    <property type="evidence" value="ECO:0007669"/>
    <property type="project" value="UniProtKB-ARBA"/>
</dbReference>
<feature type="transmembrane region" description="Helical" evidence="18">
    <location>
        <begin position="805"/>
        <end position="832"/>
    </location>
</feature>
<feature type="non-terminal residue" evidence="21">
    <location>
        <position position="1243"/>
    </location>
</feature>
<dbReference type="GO" id="GO:0030296">
    <property type="term" value="F:protein tyrosine kinase activator activity"/>
    <property type="evidence" value="ECO:0007669"/>
    <property type="project" value="UniProtKB-ARBA"/>
</dbReference>
<comment type="similarity">
    <text evidence="2">Belongs to the G-protein coupled receptor 3 family.</text>
</comment>
<feature type="compositionally biased region" description="Low complexity" evidence="17">
    <location>
        <begin position="1079"/>
        <end position="1094"/>
    </location>
</feature>
<keyword evidence="7 19" id="KW-0732">Signal</keyword>
<evidence type="ECO:0000256" key="13">
    <source>
        <dbReference type="ARBA" id="ARBA00023180"/>
    </source>
</evidence>
<evidence type="ECO:0000256" key="1">
    <source>
        <dbReference type="ARBA" id="ARBA00004651"/>
    </source>
</evidence>
<dbReference type="Gene3D" id="2.10.50.30">
    <property type="entry name" value="GPCR, family 3, nine cysteines domain"/>
    <property type="match status" value="1"/>
</dbReference>
<evidence type="ECO:0000313" key="22">
    <source>
        <dbReference type="Proteomes" id="UP000523279"/>
    </source>
</evidence>
<dbReference type="InterPro" id="IPR001828">
    <property type="entry name" value="ANF_lig-bd_rcpt"/>
</dbReference>
<evidence type="ECO:0000256" key="10">
    <source>
        <dbReference type="ARBA" id="ARBA00023136"/>
    </source>
</evidence>
<dbReference type="Pfam" id="PF01094">
    <property type="entry name" value="ANF_receptor"/>
    <property type="match status" value="1"/>
</dbReference>
<dbReference type="PROSITE" id="PS00979">
    <property type="entry name" value="G_PROTEIN_RECEP_F3_1"/>
    <property type="match status" value="1"/>
</dbReference>
<feature type="compositionally biased region" description="Low complexity" evidence="17">
    <location>
        <begin position="1206"/>
        <end position="1219"/>
    </location>
</feature>
<protein>
    <recommendedName>
        <fullName evidence="16">Metabotropic glutamate receptor 5</fullName>
    </recommendedName>
</protein>
<feature type="non-terminal residue" evidence="21">
    <location>
        <position position="1"/>
    </location>
</feature>
<dbReference type="AlphaFoldDB" id="A0A7K9K466"/>
<evidence type="ECO:0000256" key="17">
    <source>
        <dbReference type="SAM" id="MobiDB-lite"/>
    </source>
</evidence>
<feature type="domain" description="G-protein coupled receptors family 3 profile" evidence="20">
    <location>
        <begin position="585"/>
        <end position="847"/>
    </location>
</feature>
<keyword evidence="11" id="KW-1015">Disulfide bond</keyword>
<dbReference type="GO" id="GO:0004930">
    <property type="term" value="F:G protein-coupled receptor activity"/>
    <property type="evidence" value="ECO:0007669"/>
    <property type="project" value="UniProtKB-KW"/>
</dbReference>
<evidence type="ECO:0000256" key="15">
    <source>
        <dbReference type="ARBA" id="ARBA00058291"/>
    </source>
</evidence>
<feature type="signal peptide" evidence="19">
    <location>
        <begin position="1"/>
        <end position="18"/>
    </location>
</feature>
<comment type="subcellular location">
    <subcellularLocation>
        <location evidence="1">Cell membrane</location>
        <topology evidence="1">Multi-pass membrane protein</topology>
    </subcellularLocation>
</comment>
<reference evidence="21 22" key="1">
    <citation type="submission" date="2019-09" db="EMBL/GenBank/DDBJ databases">
        <title>Bird 10,000 Genomes (B10K) Project - Family phase.</title>
        <authorList>
            <person name="Zhang G."/>
        </authorList>
    </citation>
    <scope>NUCLEOTIDE SEQUENCE [LARGE SCALE GENOMIC DNA]</scope>
    <source>
        <strain evidence="21">B10K-DU-001-34</strain>
        <tissue evidence="21">Muscle</tissue>
    </source>
</reference>
<evidence type="ECO:0000256" key="12">
    <source>
        <dbReference type="ARBA" id="ARBA00023170"/>
    </source>
</evidence>
<feature type="compositionally biased region" description="Polar residues" evidence="17">
    <location>
        <begin position="1051"/>
        <end position="1069"/>
    </location>
</feature>
<comment type="caution">
    <text evidence="21">The sequence shown here is derived from an EMBL/GenBank/DDBJ whole genome shotgun (WGS) entry which is preliminary data.</text>
</comment>
<dbReference type="SUPFAM" id="SSF53822">
    <property type="entry name" value="Periplasmic binding protein-like I"/>
    <property type="match status" value="1"/>
</dbReference>
<feature type="region of interest" description="Disordered" evidence="17">
    <location>
        <begin position="1013"/>
        <end position="1032"/>
    </location>
</feature>
<dbReference type="FunFam" id="3.40.50.2300:FF:000219">
    <property type="entry name" value="Glutamate metabotropic receptor 5"/>
    <property type="match status" value="1"/>
</dbReference>
<evidence type="ECO:0000256" key="5">
    <source>
        <dbReference type="ARBA" id="ARBA00022553"/>
    </source>
</evidence>
<dbReference type="Proteomes" id="UP000523279">
    <property type="component" value="Unassembled WGS sequence"/>
</dbReference>
<dbReference type="PRINTS" id="PR00248">
    <property type="entry name" value="GPCRMGR"/>
</dbReference>
<dbReference type="PRINTS" id="PR00593">
    <property type="entry name" value="MTABOTROPICR"/>
</dbReference>
<dbReference type="Gene3D" id="3.40.50.2300">
    <property type="match status" value="2"/>
</dbReference>
<evidence type="ECO:0000256" key="6">
    <source>
        <dbReference type="ARBA" id="ARBA00022692"/>
    </source>
</evidence>
<dbReference type="PROSITE" id="PS00980">
    <property type="entry name" value="G_PROTEIN_RECEP_F3_2"/>
    <property type="match status" value="1"/>
</dbReference>
<dbReference type="InterPro" id="IPR017978">
    <property type="entry name" value="GPCR_3_C"/>
</dbReference>
<keyword evidence="8 18" id="KW-1133">Transmembrane helix</keyword>
<keyword evidence="5" id="KW-0597">Phosphoprotein</keyword>
<keyword evidence="12" id="KW-0675">Receptor</keyword>
<feature type="transmembrane region" description="Helical" evidence="18">
    <location>
        <begin position="746"/>
        <end position="765"/>
    </location>
</feature>
<evidence type="ECO:0000259" key="20">
    <source>
        <dbReference type="PROSITE" id="PS50259"/>
    </source>
</evidence>
<evidence type="ECO:0000256" key="9">
    <source>
        <dbReference type="ARBA" id="ARBA00023040"/>
    </source>
</evidence>
<evidence type="ECO:0000256" key="2">
    <source>
        <dbReference type="ARBA" id="ARBA00007242"/>
    </source>
</evidence>
<feature type="transmembrane region" description="Helical" evidence="18">
    <location>
        <begin position="777"/>
        <end position="799"/>
    </location>
</feature>
<dbReference type="CDD" id="cd06374">
    <property type="entry name" value="PBP1_mGluR_groupI"/>
    <property type="match status" value="1"/>
</dbReference>
<feature type="region of interest" description="Disordered" evidence="17">
    <location>
        <begin position="1160"/>
        <end position="1223"/>
    </location>
</feature>
<gene>
    <name evidence="21" type="primary">Grm5</name>
    <name evidence="21" type="ORF">DICEXI_R14061</name>
</gene>
<keyword evidence="9" id="KW-0297">G-protein coupled receptor</keyword>
<dbReference type="CDD" id="cd15450">
    <property type="entry name" value="7tmC_mGluR5"/>
    <property type="match status" value="1"/>
</dbReference>
<dbReference type="PROSITE" id="PS00981">
    <property type="entry name" value="G_PROTEIN_RECEP_F3_3"/>
    <property type="match status" value="1"/>
</dbReference>
<comment type="function">
    <text evidence="15">G-protein coupled receptor for glutamate. Ligand binding causes a conformation change that triggers signaling via guanine nucleotide-binding proteins (G proteins) and modulates the activity of down-stream effectors. Signaling activates a phosphatidylinositol-calcium second messenger system and generates a calcium-activated chloride current. Plays an important role in the regulation of synaptic plasticity and the modulation of the neural network activity.</text>
</comment>
<dbReference type="SMART" id="SM01229">
    <property type="entry name" value="GluR_Homer-bdg"/>
    <property type="match status" value="1"/>
</dbReference>
<keyword evidence="22" id="KW-1185">Reference proteome</keyword>
<evidence type="ECO:0000256" key="4">
    <source>
        <dbReference type="ARBA" id="ARBA00022481"/>
    </source>
</evidence>
<dbReference type="InterPro" id="IPR038550">
    <property type="entry name" value="GPCR_3_9-Cys_sf"/>
</dbReference>
<dbReference type="FunFam" id="3.40.50.2300:FF:000243">
    <property type="entry name" value="Metabotropic glutamate receptor 5"/>
    <property type="match status" value="1"/>
</dbReference>
<dbReference type="PRINTS" id="PR01055">
    <property type="entry name" value="MTABOTROPC5R"/>
</dbReference>
<keyword evidence="13" id="KW-0325">Glycoprotein</keyword>
<evidence type="ECO:0000256" key="8">
    <source>
        <dbReference type="ARBA" id="ARBA00022989"/>
    </source>
</evidence>
<dbReference type="Pfam" id="PF07562">
    <property type="entry name" value="NCD3G"/>
    <property type="match status" value="1"/>
</dbReference>
<keyword evidence="10 18" id="KW-0472">Membrane</keyword>
<proteinExistence type="inferred from homology"/>
<dbReference type="FunFam" id="2.10.50.30:FF:000001">
    <property type="entry name" value="metabotropic glutamate receptor 1"/>
    <property type="match status" value="1"/>
</dbReference>
<feature type="transmembrane region" description="Helical" evidence="18">
    <location>
        <begin position="622"/>
        <end position="645"/>
    </location>
</feature>
<keyword evidence="3" id="KW-1003">Cell membrane</keyword>
<evidence type="ECO:0000256" key="18">
    <source>
        <dbReference type="SAM" id="Phobius"/>
    </source>
</evidence>
<dbReference type="InterPro" id="IPR017979">
    <property type="entry name" value="GPCR_3_CS"/>
</dbReference>
<feature type="transmembrane region" description="Helical" evidence="18">
    <location>
        <begin position="693"/>
        <end position="720"/>
    </location>
</feature>
<dbReference type="PANTHER" id="PTHR24060">
    <property type="entry name" value="METABOTROPIC GLUTAMATE RECEPTOR"/>
    <property type="match status" value="1"/>
</dbReference>
<name>A0A7K9K466_9PASE</name>
<dbReference type="PROSITE" id="PS50259">
    <property type="entry name" value="G_PROTEIN_RECEP_F3_4"/>
    <property type="match status" value="1"/>
</dbReference>
<dbReference type="InterPro" id="IPR000162">
    <property type="entry name" value="GPCR_3_mtglu_rcpt"/>
</dbReference>
<evidence type="ECO:0000313" key="21">
    <source>
        <dbReference type="EMBL" id="NXH45327.1"/>
    </source>
</evidence>
<evidence type="ECO:0000256" key="11">
    <source>
        <dbReference type="ARBA" id="ARBA00023157"/>
    </source>
</evidence>
<evidence type="ECO:0000256" key="3">
    <source>
        <dbReference type="ARBA" id="ARBA00022475"/>
    </source>
</evidence>
<dbReference type="InterPro" id="IPR028082">
    <property type="entry name" value="Peripla_BP_I"/>
</dbReference>
<dbReference type="InterPro" id="IPR011500">
    <property type="entry name" value="GPCR_3_9-Cys_dom"/>
</dbReference>
<dbReference type="GO" id="GO:0007206">
    <property type="term" value="P:phospholipase C-activating G protein-coupled glutamate receptor signaling pathway"/>
    <property type="evidence" value="ECO:0007669"/>
    <property type="project" value="UniProtKB-ARBA"/>
</dbReference>
<feature type="compositionally biased region" description="Basic and acidic residues" evidence="17">
    <location>
        <begin position="1168"/>
        <end position="1178"/>
    </location>
</feature>
<feature type="compositionally biased region" description="Low complexity" evidence="17">
    <location>
        <begin position="1014"/>
        <end position="1025"/>
    </location>
</feature>
<feature type="chain" id="PRO_5029872561" description="Metabotropic glutamate receptor 5" evidence="19">
    <location>
        <begin position="19"/>
        <end position="1243"/>
    </location>
</feature>
<dbReference type="Pfam" id="PF10606">
    <property type="entry name" value="GluR_Homer-bdg"/>
    <property type="match status" value="1"/>
</dbReference>
<keyword evidence="14" id="KW-0807">Transducer</keyword>
<evidence type="ECO:0000256" key="7">
    <source>
        <dbReference type="ARBA" id="ARBA00022729"/>
    </source>
</evidence>
<feature type="transmembrane region" description="Helical" evidence="18">
    <location>
        <begin position="587"/>
        <end position="610"/>
    </location>
</feature>
<dbReference type="GO" id="GO:0008066">
    <property type="term" value="F:glutamate receptor activity"/>
    <property type="evidence" value="ECO:0007669"/>
    <property type="project" value="UniProtKB-ARBA"/>
</dbReference>